<dbReference type="InterPro" id="IPR009097">
    <property type="entry name" value="Cyclic_Pdiesterase"/>
</dbReference>
<organism evidence="1 2">
    <name type="scientific">Pedobacter mendelii</name>
    <dbReference type="NCBI Taxonomy" id="1908240"/>
    <lineage>
        <taxon>Bacteria</taxon>
        <taxon>Pseudomonadati</taxon>
        <taxon>Bacteroidota</taxon>
        <taxon>Sphingobacteriia</taxon>
        <taxon>Sphingobacteriales</taxon>
        <taxon>Sphingobacteriaceae</taxon>
        <taxon>Pedobacter</taxon>
    </lineage>
</organism>
<evidence type="ECO:0000313" key="2">
    <source>
        <dbReference type="Proteomes" id="UP000645390"/>
    </source>
</evidence>
<keyword evidence="2" id="KW-1185">Reference proteome</keyword>
<gene>
    <name evidence="1" type="ORF">GCM10008119_15170</name>
</gene>
<protein>
    <submittedName>
        <fullName evidence="1">2'-5' RNA ligase</fullName>
    </submittedName>
</protein>
<keyword evidence="1" id="KW-0436">Ligase</keyword>
<dbReference type="Proteomes" id="UP000645390">
    <property type="component" value="Unassembled WGS sequence"/>
</dbReference>
<dbReference type="PANTHER" id="PTHR40037">
    <property type="entry name" value="PHOSPHOESTERASE YJCG-RELATED"/>
    <property type="match status" value="1"/>
</dbReference>
<dbReference type="RefSeq" id="WP_188412686.1">
    <property type="nucleotide sequence ID" value="NZ_BMDJ01000003.1"/>
</dbReference>
<dbReference type="Gene3D" id="3.90.1140.10">
    <property type="entry name" value="Cyclic phosphodiesterase"/>
    <property type="match status" value="1"/>
</dbReference>
<dbReference type="InterPro" id="IPR050580">
    <property type="entry name" value="2H_phosphoesterase_YjcG-like"/>
</dbReference>
<dbReference type="PANTHER" id="PTHR40037:SF1">
    <property type="entry name" value="PHOSPHOESTERASE SAOUHSC_00951-RELATED"/>
    <property type="match status" value="1"/>
</dbReference>
<proteinExistence type="predicted"/>
<dbReference type="EMBL" id="BMDJ01000003">
    <property type="protein sequence ID" value="GGI24941.1"/>
    <property type="molecule type" value="Genomic_DNA"/>
</dbReference>
<name>A0ABQ2BFP5_9SPHI</name>
<dbReference type="GO" id="GO:0016874">
    <property type="term" value="F:ligase activity"/>
    <property type="evidence" value="ECO:0007669"/>
    <property type="project" value="UniProtKB-KW"/>
</dbReference>
<accession>A0ABQ2BFP5</accession>
<reference evidence="2" key="1">
    <citation type="journal article" date="2019" name="Int. J. Syst. Evol. Microbiol.">
        <title>The Global Catalogue of Microorganisms (GCM) 10K type strain sequencing project: providing services to taxonomists for standard genome sequencing and annotation.</title>
        <authorList>
            <consortium name="The Broad Institute Genomics Platform"/>
            <consortium name="The Broad Institute Genome Sequencing Center for Infectious Disease"/>
            <person name="Wu L."/>
            <person name="Ma J."/>
        </authorList>
    </citation>
    <scope>NUCLEOTIDE SEQUENCE [LARGE SCALE GENOMIC DNA]</scope>
    <source>
        <strain evidence="2">CCM 8939</strain>
    </source>
</reference>
<dbReference type="Pfam" id="PF13563">
    <property type="entry name" value="2_5_RNA_ligase2"/>
    <property type="match status" value="1"/>
</dbReference>
<evidence type="ECO:0000313" key="1">
    <source>
        <dbReference type="EMBL" id="GGI24941.1"/>
    </source>
</evidence>
<comment type="caution">
    <text evidence="1">The sequence shown here is derived from an EMBL/GenBank/DDBJ whole genome shotgun (WGS) entry which is preliminary data.</text>
</comment>
<sequence length="191" mass="22591">MENLFLVCLIPPISIVEDVDEIRNQISEQFDVFESLKRPAHITLCSPLKISSLEQEKKFFNALENASYFKPFTQVLKNFKSFPQHTIYIDVEQSETLMKLQSQIKVELKHIALISNKDVIQFTPHLTIAFKDVKPLVYSLIMKEYKDKNFKRTFNVSGFSLYKHIDKKWRPYKDFLFKNPDHKQKPLSLFD</sequence>
<dbReference type="SUPFAM" id="SSF55144">
    <property type="entry name" value="LigT-like"/>
    <property type="match status" value="1"/>
</dbReference>